<reference evidence="1 2" key="1">
    <citation type="submission" date="2018-02" db="EMBL/GenBank/DDBJ databases">
        <title>The genomes of Aspergillus section Nigri reveals drivers in fungal speciation.</title>
        <authorList>
            <consortium name="DOE Joint Genome Institute"/>
            <person name="Vesth T.C."/>
            <person name="Nybo J."/>
            <person name="Theobald S."/>
            <person name="Brandl J."/>
            <person name="Frisvad J.C."/>
            <person name="Nielsen K.F."/>
            <person name="Lyhne E.K."/>
            <person name="Kogle M.E."/>
            <person name="Kuo A."/>
            <person name="Riley R."/>
            <person name="Clum A."/>
            <person name="Nolan M."/>
            <person name="Lipzen A."/>
            <person name="Salamov A."/>
            <person name="Henrissat B."/>
            <person name="Wiebenga A."/>
            <person name="De vries R.P."/>
            <person name="Grigoriev I.V."/>
            <person name="Mortensen U.H."/>
            <person name="Andersen M.R."/>
            <person name="Baker S.E."/>
        </authorList>
    </citation>
    <scope>NUCLEOTIDE SEQUENCE [LARGE SCALE GENOMIC DNA]</scope>
    <source>
        <strain evidence="1 2">CBS 707.79</strain>
    </source>
</reference>
<organism evidence="1 2">
    <name type="scientific">Aspergillus ellipticus CBS 707.79</name>
    <dbReference type="NCBI Taxonomy" id="1448320"/>
    <lineage>
        <taxon>Eukaryota</taxon>
        <taxon>Fungi</taxon>
        <taxon>Dikarya</taxon>
        <taxon>Ascomycota</taxon>
        <taxon>Pezizomycotina</taxon>
        <taxon>Eurotiomycetes</taxon>
        <taxon>Eurotiomycetidae</taxon>
        <taxon>Eurotiales</taxon>
        <taxon>Aspergillaceae</taxon>
        <taxon>Aspergillus</taxon>
        <taxon>Aspergillus subgen. Circumdati</taxon>
    </lineage>
</organism>
<dbReference type="VEuPathDB" id="FungiDB:BO71DRAFT_450356"/>
<protein>
    <submittedName>
        <fullName evidence="1">Uncharacterized protein</fullName>
    </submittedName>
</protein>
<evidence type="ECO:0000313" key="1">
    <source>
        <dbReference type="EMBL" id="PYH93999.1"/>
    </source>
</evidence>
<dbReference type="EMBL" id="KZ825881">
    <property type="protein sequence ID" value="PYH93999.1"/>
    <property type="molecule type" value="Genomic_DNA"/>
</dbReference>
<proteinExistence type="predicted"/>
<accession>A0A319D9K3</accession>
<name>A0A319D9K3_9EURO</name>
<evidence type="ECO:0000313" key="2">
    <source>
        <dbReference type="Proteomes" id="UP000247810"/>
    </source>
</evidence>
<keyword evidence="2" id="KW-1185">Reference proteome</keyword>
<sequence>MLVNRDSLASLPYFAAMLRPNTWSESQPGTRTITVHEDHPVAMELLLRGLHDTLPDLSASTTSTTLTNVTIKDIWYTVLLSDKYLLDRDPLSAWVSSWTQAELKEPRQSQRGDKLQLEQELLFPAYAFDCAKEFQIVTRKLVYHGKGHLVERNPVEVRQLHLPARVCQQLNASRGRLRTILHTSLFEAVASLVSIGDCPCKELAVFEYLRELKRIEVWPLEDVMKDASISDILERLDDFDQKNMRRLKDEEFDGSRFCACSRSWAVVVNQAKKRVAEYFDGLCLDCMDKTKNLGEGGDQDDDYWHYWKRYSRYDSKCRIMHGQPTWYFSFMGRREKGGLVAGLEDEK</sequence>
<dbReference type="AlphaFoldDB" id="A0A319D9K3"/>
<dbReference type="STRING" id="1448320.A0A319D9K3"/>
<dbReference type="Proteomes" id="UP000247810">
    <property type="component" value="Unassembled WGS sequence"/>
</dbReference>
<gene>
    <name evidence="1" type="ORF">BO71DRAFT_450356</name>
</gene>
<dbReference type="OrthoDB" id="268428at2759"/>